<feature type="region of interest" description="Disordered" evidence="1">
    <location>
        <begin position="350"/>
        <end position="370"/>
    </location>
</feature>
<keyword evidence="3" id="KW-1185">Reference proteome</keyword>
<dbReference type="KEGG" id="vg:7901585"/>
<protein>
    <submittedName>
        <fullName evidence="2">Nucleocapsid</fullName>
    </submittedName>
</protein>
<dbReference type="Gene3D" id="1.10.3050.10">
    <property type="entry name" value="borna disease virus nucleoprotein, domain 2"/>
    <property type="match status" value="1"/>
</dbReference>
<evidence type="ECO:0000313" key="2">
    <source>
        <dbReference type="EMBL" id="ACQ94974.1"/>
    </source>
</evidence>
<evidence type="ECO:0000313" key="3">
    <source>
        <dbReference type="Proteomes" id="UP000119000"/>
    </source>
</evidence>
<dbReference type="GO" id="GO:0019013">
    <property type="term" value="C:viral nucleocapsid"/>
    <property type="evidence" value="ECO:0007669"/>
    <property type="project" value="UniProtKB-KW"/>
</dbReference>
<proteinExistence type="predicted"/>
<keyword evidence="2" id="KW-0543">Viral nucleoprotein</keyword>
<dbReference type="RefSeq" id="YP_002905336.1">
    <property type="nucleotide sequence ID" value="NC_012702.1"/>
</dbReference>
<evidence type="ECO:0000256" key="1">
    <source>
        <dbReference type="SAM" id="MobiDB-lite"/>
    </source>
</evidence>
<accession>C4NFL4</accession>
<sequence length="370" mass="41383">MEGGKSARSTGLQRELEELYKFHNQEQIEVIGAEIRKAPVYTRPLSALAANNNALLSTVEEQELEGIGISCTVQCFPELLKVPGWEELVTRVVNNKGVEIEGAPVERRPKLVQIGAYITLCTLCFIVKPLTNQNSEYIRKRWSAMLGSRGIQNLLSEDPGLEQKLMSLSLIDSKRIAGLKLKAELIRAVRDYEDSLLGPTLQALIAQVRLVYKGHGMTMLAEMDLLVKVQPMRRVLLQSAVAEEALKFEEAYQQAKERHGKDFDYLGALGISDETLHHRQYPNLYFAARSVAQTEKRVGAGMQFSDLPTNVNQEILKAEALRTIKTRREITEDLVKKLGLLGHDITGLLKKGGKKRRREDDSDGDDSSAD</sequence>
<dbReference type="InterPro" id="IPR015970">
    <property type="entry name" value="P40_nucleoprot_sub2_BD-vir"/>
</dbReference>
<dbReference type="GeneID" id="7901585"/>
<feature type="compositionally biased region" description="Acidic residues" evidence="1">
    <location>
        <begin position="361"/>
        <end position="370"/>
    </location>
</feature>
<reference evidence="2 3" key="1">
    <citation type="journal article" date="2009" name="J. Virol.">
        <title>Nyamanini and midway viruses define a novel taxon of RNA viruses in the order Mononegavirales.</title>
        <authorList>
            <person name="Mihindukulasuriya K.A."/>
            <person name="Nguyen N.L."/>
            <person name="Wu G."/>
            <person name="Huang H.V."/>
            <person name="da Rosa A.P."/>
            <person name="Popov V.L."/>
            <person name="Tesh R.B."/>
            <person name="Wang D."/>
        </authorList>
    </citation>
    <scope>NUCLEOTIDE SEQUENCE [LARGE SCALE GENOMIC DNA]</scope>
    <source>
        <strain evidence="2">RML47153</strain>
    </source>
</reference>
<dbReference type="Pfam" id="PF06407">
    <property type="entry name" value="BDV_P40"/>
    <property type="match status" value="1"/>
</dbReference>
<dbReference type="OrthoDB" id="9609at10239"/>
<name>C4NFL4_9MONO</name>
<organism evidence="2 3">
    <name type="scientific">Nyavirus midwayense</name>
    <dbReference type="NCBI Taxonomy" id="644609"/>
    <lineage>
        <taxon>Viruses</taxon>
        <taxon>Riboviria</taxon>
        <taxon>Orthornavirae</taxon>
        <taxon>Negarnaviricota</taxon>
        <taxon>Haploviricotina</taxon>
        <taxon>Monjiviricetes</taxon>
        <taxon>Mononegavirales</taxon>
        <taxon>Nyamiviridae</taxon>
        <taxon>Nyavirus</taxon>
    </lineage>
</organism>
<dbReference type="InterPro" id="IPR009441">
    <property type="entry name" value="P40_nucleoprot_BD-vir"/>
</dbReference>
<dbReference type="Proteomes" id="UP000119000">
    <property type="component" value="Segment"/>
</dbReference>
<dbReference type="EMBL" id="FJ554525">
    <property type="protein sequence ID" value="ACQ94974.1"/>
    <property type="molecule type" value="Genomic_RNA"/>
</dbReference>
<keyword evidence="2" id="KW-0946">Virion</keyword>